<dbReference type="GO" id="GO:0016413">
    <property type="term" value="F:O-acetyltransferase activity"/>
    <property type="evidence" value="ECO:0007669"/>
    <property type="project" value="InterPro"/>
</dbReference>
<dbReference type="Pfam" id="PF13839">
    <property type="entry name" value="PC-Esterase"/>
    <property type="match status" value="1"/>
</dbReference>
<dbReference type="AlphaFoldDB" id="D5A976"/>
<dbReference type="GO" id="GO:0005794">
    <property type="term" value="C:Golgi apparatus"/>
    <property type="evidence" value="ECO:0007669"/>
    <property type="project" value="TreeGrafter"/>
</dbReference>
<evidence type="ECO:0000259" key="8">
    <source>
        <dbReference type="Pfam" id="PF13839"/>
    </source>
</evidence>
<dbReference type="GO" id="GO:0016020">
    <property type="term" value="C:membrane"/>
    <property type="evidence" value="ECO:0007669"/>
    <property type="project" value="UniProtKB-SubCell"/>
</dbReference>
<dbReference type="InterPro" id="IPR025846">
    <property type="entry name" value="TBL_N"/>
</dbReference>
<comment type="subcellular location">
    <subcellularLocation>
        <location evidence="1">Membrane</location>
        <topology evidence="1">Single-pass membrane protein</topology>
    </subcellularLocation>
</comment>
<evidence type="ECO:0000256" key="7">
    <source>
        <dbReference type="SAM" id="MobiDB-lite"/>
    </source>
</evidence>
<reference evidence="10" key="1">
    <citation type="submission" date="2010-04" db="EMBL/GenBank/DDBJ databases">
        <authorList>
            <person name="Reid K.E."/>
            <person name="Liao N."/>
            <person name="Chan S."/>
            <person name="Docking R."/>
            <person name="Taylor G."/>
            <person name="Moore R."/>
            <person name="Mayo M."/>
            <person name="Munro S."/>
            <person name="King J."/>
            <person name="Yanchuk A."/>
            <person name="Holt R."/>
            <person name="Jones S."/>
            <person name="Marra M."/>
            <person name="Ritland C.E."/>
            <person name="Ritland K."/>
            <person name="Bohlmann J."/>
        </authorList>
    </citation>
    <scope>NUCLEOTIDE SEQUENCE</scope>
    <source>
        <tissue evidence="10">Buds collected with no treatment. Collection October 2007</tissue>
    </source>
</reference>
<proteinExistence type="evidence at transcript level"/>
<dbReference type="EMBL" id="BT122735">
    <property type="protein sequence ID" value="ADE76095.1"/>
    <property type="molecule type" value="mRNA"/>
</dbReference>
<organism evidence="10">
    <name type="scientific">Picea sitchensis</name>
    <name type="common">Sitka spruce</name>
    <name type="synonym">Pinus sitchensis</name>
    <dbReference type="NCBI Taxonomy" id="3332"/>
    <lineage>
        <taxon>Eukaryota</taxon>
        <taxon>Viridiplantae</taxon>
        <taxon>Streptophyta</taxon>
        <taxon>Embryophyta</taxon>
        <taxon>Tracheophyta</taxon>
        <taxon>Spermatophyta</taxon>
        <taxon>Pinopsida</taxon>
        <taxon>Pinidae</taxon>
        <taxon>Conifers I</taxon>
        <taxon>Pinales</taxon>
        <taxon>Pinaceae</taxon>
        <taxon>Picea</taxon>
    </lineage>
</organism>
<keyword evidence="6" id="KW-0472">Membrane</keyword>
<feature type="region of interest" description="Disordered" evidence="7">
    <location>
        <begin position="39"/>
        <end position="58"/>
    </location>
</feature>
<evidence type="ECO:0000313" key="10">
    <source>
        <dbReference type="EMBL" id="ADE76095.1"/>
    </source>
</evidence>
<evidence type="ECO:0000256" key="4">
    <source>
        <dbReference type="ARBA" id="ARBA00022968"/>
    </source>
</evidence>
<accession>D5A976</accession>
<feature type="domain" description="Trichome birefringence-like C-terminal" evidence="8">
    <location>
        <begin position="171"/>
        <end position="459"/>
    </location>
</feature>
<protein>
    <submittedName>
        <fullName evidence="10">Uncharacterized protein</fullName>
    </submittedName>
</protein>
<evidence type="ECO:0000256" key="5">
    <source>
        <dbReference type="ARBA" id="ARBA00022989"/>
    </source>
</evidence>
<keyword evidence="5" id="KW-1133">Transmembrane helix</keyword>
<evidence type="ECO:0000256" key="6">
    <source>
        <dbReference type="ARBA" id="ARBA00023136"/>
    </source>
</evidence>
<dbReference type="PANTHER" id="PTHR32285">
    <property type="entry name" value="PROTEIN TRICHOME BIREFRINGENCE-LIKE 9-RELATED"/>
    <property type="match status" value="1"/>
</dbReference>
<feature type="domain" description="Trichome birefringence-like N-terminal" evidence="9">
    <location>
        <begin position="118"/>
        <end position="170"/>
    </location>
</feature>
<dbReference type="PANTHER" id="PTHR32285:SF213">
    <property type="entry name" value="PROTEIN TRICHOME BIREFRINGENCE-LIKE 11"/>
    <property type="match status" value="1"/>
</dbReference>
<comment type="similarity">
    <text evidence="2">Belongs to the PC-esterase family. TBL subfamily.</text>
</comment>
<evidence type="ECO:0000256" key="2">
    <source>
        <dbReference type="ARBA" id="ARBA00007727"/>
    </source>
</evidence>
<dbReference type="Pfam" id="PF14416">
    <property type="entry name" value="PMR5N"/>
    <property type="match status" value="1"/>
</dbReference>
<name>D5A976_PICSI</name>
<keyword evidence="3" id="KW-0812">Transmembrane</keyword>
<dbReference type="InterPro" id="IPR026057">
    <property type="entry name" value="TBL_C"/>
</dbReference>
<sequence length="462" mass="53215">MFSAFLIWVLDDGAYSWLQNPLPNTGEMQSAGRSGLFRNFSMTQDRPNDSGVSWGKSERNTGAEYIAKNLTETLSHQDVHGSNPGTGNKSANHVPIGGKVTNMSLAEPSSPSAGMQRHCDLFKGRWMYDKSYVLYPPGSCPYASIDFNCRKNGRMDSNYERWRWQPQDCDLPRFNASLMLERLRDKRLLYVGDSINRNQCESMLCLLSAVVPHHETTHKSDDNSKFIQYYFKAYNCSIELSWAPFLVRQQPARAINASTVKETLQLDSIDEQAKRWKHADILVFNSGHWWTHEEPYNGVDYFEEKGRVIPHMEELVAFEKALRTWARWIDANIDPKHTQVFFRGYSPVHFHGQAWGKKVGGGCFKETEPIDVKIEEKIERIYGERNRMQVVEKVVAETKIVRVKLLNVTQLSMYRKDAHASVYTSKLKYMTNENDYSIVDCSHWCLPGLPDVWNNILYALII</sequence>
<evidence type="ECO:0000256" key="1">
    <source>
        <dbReference type="ARBA" id="ARBA00004167"/>
    </source>
</evidence>
<keyword evidence="4" id="KW-0735">Signal-anchor</keyword>
<evidence type="ECO:0000256" key="3">
    <source>
        <dbReference type="ARBA" id="ARBA00022692"/>
    </source>
</evidence>
<evidence type="ECO:0000259" key="9">
    <source>
        <dbReference type="Pfam" id="PF14416"/>
    </source>
</evidence>
<dbReference type="InterPro" id="IPR029962">
    <property type="entry name" value="TBL"/>
</dbReference>